<feature type="compositionally biased region" description="Polar residues" evidence="1">
    <location>
        <begin position="702"/>
        <end position="718"/>
    </location>
</feature>
<feature type="compositionally biased region" description="Polar residues" evidence="1">
    <location>
        <begin position="304"/>
        <end position="313"/>
    </location>
</feature>
<evidence type="ECO:0000313" key="2">
    <source>
        <dbReference type="EMBL" id="KAF2753115.1"/>
    </source>
</evidence>
<accession>A0A6A6VSI4</accession>
<protein>
    <submittedName>
        <fullName evidence="2">Uncharacterized protein</fullName>
    </submittedName>
</protein>
<feature type="compositionally biased region" description="Polar residues" evidence="1">
    <location>
        <begin position="545"/>
        <end position="554"/>
    </location>
</feature>
<name>A0A6A6VSI4_9PEZI</name>
<dbReference type="EMBL" id="ML996586">
    <property type="protein sequence ID" value="KAF2753115.1"/>
    <property type="molecule type" value="Genomic_DNA"/>
</dbReference>
<organism evidence="2 3">
    <name type="scientific">Pseudovirgaria hyperparasitica</name>
    <dbReference type="NCBI Taxonomy" id="470096"/>
    <lineage>
        <taxon>Eukaryota</taxon>
        <taxon>Fungi</taxon>
        <taxon>Dikarya</taxon>
        <taxon>Ascomycota</taxon>
        <taxon>Pezizomycotina</taxon>
        <taxon>Dothideomycetes</taxon>
        <taxon>Dothideomycetes incertae sedis</taxon>
        <taxon>Acrospermales</taxon>
        <taxon>Acrospermaceae</taxon>
        <taxon>Pseudovirgaria</taxon>
    </lineage>
</organism>
<feature type="region of interest" description="Disordered" evidence="1">
    <location>
        <begin position="576"/>
        <end position="608"/>
    </location>
</feature>
<feature type="region of interest" description="Disordered" evidence="1">
    <location>
        <begin position="701"/>
        <end position="743"/>
    </location>
</feature>
<dbReference type="OrthoDB" id="3556832at2759"/>
<feature type="region of interest" description="Disordered" evidence="1">
    <location>
        <begin position="498"/>
        <end position="554"/>
    </location>
</feature>
<keyword evidence="3" id="KW-1185">Reference proteome</keyword>
<feature type="region of interest" description="Disordered" evidence="1">
    <location>
        <begin position="435"/>
        <end position="476"/>
    </location>
</feature>
<dbReference type="AlphaFoldDB" id="A0A6A6VSI4"/>
<gene>
    <name evidence="2" type="ORF">EJ05DRAFT_226108</name>
</gene>
<evidence type="ECO:0000256" key="1">
    <source>
        <dbReference type="SAM" id="MobiDB-lite"/>
    </source>
</evidence>
<dbReference type="GeneID" id="54480988"/>
<feature type="region of interest" description="Disordered" evidence="1">
    <location>
        <begin position="303"/>
        <end position="323"/>
    </location>
</feature>
<sequence length="817" mass="88550">MPTYRSAGTSVYLRTASLRHSTTTNPEKKKGQNATEASDRAAAALLGGSILRERALSDHPSDHISFLGQSLNVPFFLRGVVYDAVRDTSDHELSPHALAVQVTPSKGTFLKDLKSSTSMPAGGRAAQDLMISVFFNGNQCNSKYIPARSANRPEELMQCFSGCRFTFMLERPWVIIPDGQEPDGSMRPLKRRKSGMLSAEDRWTEISAEIARESARYGYNEHGERQPLGDYLQCLAAIPMPGVFANSQRAGGQKFGVIDVVVSLGRGKKRDTSNAVYMKSPSYMLDSRYSFETPEDAPLYKPKTAQNYLNTPPSAAPALTMDLDDSPYTNERSIDQDLSTLSETFAALEPPSSQGKGYAVIPPPTPHLRSDMLASHESLDMSTDSPDYISSPGNSRHRRGGIRVQSVGEKGLDQDNLSETMKRICPDSFDLSGPLSEPLSGHKRQCVTATTGSTRPSHVPTVTSESPASPLRSPSSLSRIVISSGGSVIVNRELSTPKFLDTPQGVKNPRSAVEYDEHPRSNLRNDDGQSELPAPDLSNPKRESSPLTKPKLTSTAHIAASSGAERRPLFVNQPSTQHLTAPAPAVRGGKSLSDAPWRIPPTNHRRRTNNSFGAYLPLEARAILKSERMPKMLLRSSPPETGHAVTDDSIVDSKTATHDVSLVIPSAPVMATATAPSLRTVLRNKASARSLPTPAISIPLRRQNSTIHSTSKLNSVSAMSKRKQSVGSVNPKGSGPRRRGASGYTVETVPNFEVPELSLDSIITYAKPTVLQDASIGPLGIVRQIRSERPGDFQESGVLCAFRYVITAEDIFNNASA</sequence>
<evidence type="ECO:0000313" key="3">
    <source>
        <dbReference type="Proteomes" id="UP000799437"/>
    </source>
</evidence>
<dbReference type="RefSeq" id="XP_033595566.1">
    <property type="nucleotide sequence ID" value="XM_033739934.1"/>
</dbReference>
<feature type="compositionally biased region" description="Polar residues" evidence="1">
    <location>
        <begin position="447"/>
        <end position="467"/>
    </location>
</feature>
<dbReference type="Proteomes" id="UP000799437">
    <property type="component" value="Unassembled WGS sequence"/>
</dbReference>
<proteinExistence type="predicted"/>
<feature type="region of interest" description="Disordered" evidence="1">
    <location>
        <begin position="348"/>
        <end position="415"/>
    </location>
</feature>
<feature type="compositionally biased region" description="Basic and acidic residues" evidence="1">
    <location>
        <begin position="513"/>
        <end position="527"/>
    </location>
</feature>
<reference evidence="2" key="1">
    <citation type="journal article" date="2020" name="Stud. Mycol.">
        <title>101 Dothideomycetes genomes: a test case for predicting lifestyles and emergence of pathogens.</title>
        <authorList>
            <person name="Haridas S."/>
            <person name="Albert R."/>
            <person name="Binder M."/>
            <person name="Bloem J."/>
            <person name="Labutti K."/>
            <person name="Salamov A."/>
            <person name="Andreopoulos B."/>
            <person name="Baker S."/>
            <person name="Barry K."/>
            <person name="Bills G."/>
            <person name="Bluhm B."/>
            <person name="Cannon C."/>
            <person name="Castanera R."/>
            <person name="Culley D."/>
            <person name="Daum C."/>
            <person name="Ezra D."/>
            <person name="Gonzalez J."/>
            <person name="Henrissat B."/>
            <person name="Kuo A."/>
            <person name="Liang C."/>
            <person name="Lipzen A."/>
            <person name="Lutzoni F."/>
            <person name="Magnuson J."/>
            <person name="Mondo S."/>
            <person name="Nolan M."/>
            <person name="Ohm R."/>
            <person name="Pangilinan J."/>
            <person name="Park H.-J."/>
            <person name="Ramirez L."/>
            <person name="Alfaro M."/>
            <person name="Sun H."/>
            <person name="Tritt A."/>
            <person name="Yoshinaga Y."/>
            <person name="Zwiers L.-H."/>
            <person name="Turgeon B."/>
            <person name="Goodwin S."/>
            <person name="Spatafora J."/>
            <person name="Crous P."/>
            <person name="Grigoriev I."/>
        </authorList>
    </citation>
    <scope>NUCLEOTIDE SEQUENCE</scope>
    <source>
        <strain evidence="2">CBS 121739</strain>
    </source>
</reference>